<dbReference type="OrthoDB" id="2142040at2759"/>
<dbReference type="EMBL" id="PYWC01000056">
    <property type="protein sequence ID" value="PWW74840.1"/>
    <property type="molecule type" value="Genomic_DNA"/>
</dbReference>
<dbReference type="SUPFAM" id="SSF53300">
    <property type="entry name" value="vWA-like"/>
    <property type="match status" value="1"/>
</dbReference>
<dbReference type="STRING" id="42249.A0A317SMD9"/>
<reference evidence="1 2" key="1">
    <citation type="submission" date="2018-03" db="EMBL/GenBank/DDBJ databases">
        <title>Genomes of Pezizomycetes fungi and the evolution of truffles.</title>
        <authorList>
            <person name="Murat C."/>
            <person name="Payen T."/>
            <person name="Noel B."/>
            <person name="Kuo A."/>
            <person name="Martin F.M."/>
        </authorList>
    </citation>
    <scope>NUCLEOTIDE SEQUENCE [LARGE SCALE GENOMIC DNA]</scope>
    <source>
        <strain evidence="1">091103-1</strain>
    </source>
</reference>
<proteinExistence type="predicted"/>
<dbReference type="Gene3D" id="3.40.50.410">
    <property type="entry name" value="von Willebrand factor, type A domain"/>
    <property type="match status" value="1"/>
</dbReference>
<dbReference type="AlphaFoldDB" id="A0A317SMD9"/>
<dbReference type="PANTHER" id="PTHR34706">
    <property type="entry name" value="SLR1338 PROTEIN"/>
    <property type="match status" value="1"/>
</dbReference>
<evidence type="ECO:0000313" key="1">
    <source>
        <dbReference type="EMBL" id="PWW74840.1"/>
    </source>
</evidence>
<gene>
    <name evidence="1" type="ORF">C7212DRAFT_206843</name>
</gene>
<dbReference type="PANTHER" id="PTHR34706:SF3">
    <property type="entry name" value="ANKYRIN REPEAT PROTEIN (AFU_ORTHOLOGUE AFUA_7G06200)"/>
    <property type="match status" value="1"/>
</dbReference>
<keyword evidence="2" id="KW-1185">Reference proteome</keyword>
<accession>A0A317SMD9</accession>
<protein>
    <recommendedName>
        <fullName evidence="3">VWFA domain-containing protein</fullName>
    </recommendedName>
</protein>
<dbReference type="InterPro" id="IPR036465">
    <property type="entry name" value="vWFA_dom_sf"/>
</dbReference>
<evidence type="ECO:0008006" key="3">
    <source>
        <dbReference type="Google" id="ProtNLM"/>
    </source>
</evidence>
<sequence>MMRETILKISDVCTAFRDEGISVKFINFRGDGDYNNIRDRERLDQVVSRVKPKGGTRLGTVLRNKIVEPLVIQKAKGESFERPVFVTIITDGEPSGEDRDELKRTIRNCKRELAELKGPSDVLYGGSAVEFQISLVGNSDAAKSYAKELEDDEEIKHLVYCTKGMIFIL</sequence>
<organism evidence="1 2">
    <name type="scientific">Tuber magnatum</name>
    <name type="common">white Piedmont truffle</name>
    <dbReference type="NCBI Taxonomy" id="42249"/>
    <lineage>
        <taxon>Eukaryota</taxon>
        <taxon>Fungi</taxon>
        <taxon>Dikarya</taxon>
        <taxon>Ascomycota</taxon>
        <taxon>Pezizomycotina</taxon>
        <taxon>Pezizomycetes</taxon>
        <taxon>Pezizales</taxon>
        <taxon>Tuberaceae</taxon>
        <taxon>Tuber</taxon>
    </lineage>
</organism>
<comment type="caution">
    <text evidence="1">The sequence shown here is derived from an EMBL/GenBank/DDBJ whole genome shotgun (WGS) entry which is preliminary data.</text>
</comment>
<name>A0A317SMD9_9PEZI</name>
<evidence type="ECO:0000313" key="2">
    <source>
        <dbReference type="Proteomes" id="UP000246991"/>
    </source>
</evidence>
<dbReference type="Proteomes" id="UP000246991">
    <property type="component" value="Unassembled WGS sequence"/>
</dbReference>